<dbReference type="KEGG" id="nbe:Back2_03070"/>
<sequence length="190" mass="21036">MRDPLVVLQRAVDVYGRLTSAGIECAIGGALALGYHVDDPRGTSDIDLNVSVLASRGREVLELMPADVPWDADTIAAIERDDQVRITWPNPAGISIPLDLFFIAGDFHEVVRTRTEFVPMMDSTVRVLSATDLTVFKALFNRSKDWPDIESMLLAHDSTVDLDEAIRWVAEIVGSGDPRAQRLESLRYLT</sequence>
<proteinExistence type="predicted"/>
<evidence type="ECO:0000313" key="2">
    <source>
        <dbReference type="Proteomes" id="UP000271573"/>
    </source>
</evidence>
<accession>A0A3G9IB62</accession>
<gene>
    <name evidence="1" type="ORF">Back2_03070</name>
</gene>
<evidence type="ECO:0000313" key="1">
    <source>
        <dbReference type="EMBL" id="BBH16020.1"/>
    </source>
</evidence>
<dbReference type="Gene3D" id="3.30.460.40">
    <property type="match status" value="1"/>
</dbReference>
<name>A0A3G9IB62_9ACTN</name>
<dbReference type="SUPFAM" id="SSF81301">
    <property type="entry name" value="Nucleotidyltransferase"/>
    <property type="match status" value="1"/>
</dbReference>
<dbReference type="InterPro" id="IPR043519">
    <property type="entry name" value="NT_sf"/>
</dbReference>
<dbReference type="Proteomes" id="UP000271573">
    <property type="component" value="Chromosome"/>
</dbReference>
<dbReference type="EMBL" id="AP019307">
    <property type="protein sequence ID" value="BBH16020.1"/>
    <property type="molecule type" value="Genomic_DNA"/>
</dbReference>
<keyword evidence="2" id="KW-1185">Reference proteome</keyword>
<evidence type="ECO:0008006" key="3">
    <source>
        <dbReference type="Google" id="ProtNLM"/>
    </source>
</evidence>
<protein>
    <recommendedName>
        <fullName evidence="3">Nucleotidyltransferase</fullName>
    </recommendedName>
</protein>
<dbReference type="AlphaFoldDB" id="A0A3G9IB62"/>
<organism evidence="1 2">
    <name type="scientific">Nocardioides baekrokdamisoli</name>
    <dbReference type="NCBI Taxonomy" id="1804624"/>
    <lineage>
        <taxon>Bacteria</taxon>
        <taxon>Bacillati</taxon>
        <taxon>Actinomycetota</taxon>
        <taxon>Actinomycetes</taxon>
        <taxon>Propionibacteriales</taxon>
        <taxon>Nocardioidaceae</taxon>
        <taxon>Nocardioides</taxon>
    </lineage>
</organism>
<reference evidence="1 2" key="1">
    <citation type="submission" date="2018-11" db="EMBL/GenBank/DDBJ databases">
        <title>Complete genome sequence of Nocardioides baekrokdamisoli strain KCTC 39748.</title>
        <authorList>
            <person name="Kang S.W."/>
            <person name="Lee K.C."/>
            <person name="Kim K.K."/>
            <person name="Kim J.S."/>
            <person name="Kim D.S."/>
            <person name="Ko S.H."/>
            <person name="Yang S.H."/>
            <person name="Shin Y.K."/>
            <person name="Lee J.S."/>
        </authorList>
    </citation>
    <scope>NUCLEOTIDE SEQUENCE [LARGE SCALE GENOMIC DNA]</scope>
    <source>
        <strain evidence="1 2">KCTC 39748</strain>
    </source>
</reference>